<organism evidence="1">
    <name type="scientific">Escherichia coli</name>
    <dbReference type="NCBI Taxonomy" id="562"/>
    <lineage>
        <taxon>Bacteria</taxon>
        <taxon>Pseudomonadati</taxon>
        <taxon>Pseudomonadota</taxon>
        <taxon>Gammaproteobacteria</taxon>
        <taxon>Enterobacterales</taxon>
        <taxon>Enterobacteriaceae</taxon>
        <taxon>Escherichia</taxon>
    </lineage>
</organism>
<keyword evidence="1" id="KW-0031">Aminopeptidase</keyword>
<keyword evidence="1" id="KW-0645">Protease</keyword>
<reference evidence="1" key="1">
    <citation type="journal article" date="2018" name="Genome Biol.">
        <title>SKESA: strategic k-mer extension for scrupulous assemblies.</title>
        <authorList>
            <person name="Souvorov A."/>
            <person name="Agarwala R."/>
            <person name="Lipman D.J."/>
        </authorList>
    </citation>
    <scope>NUCLEOTIDE SEQUENCE [LARGE SCALE GENOMIC DNA]</scope>
    <source>
        <strain evidence="1">1839</strain>
    </source>
</reference>
<gene>
    <name evidence="1" type="ORF">GGB84_001643</name>
</gene>
<evidence type="ECO:0000313" key="1">
    <source>
        <dbReference type="EMBL" id="HAG5770014.1"/>
    </source>
</evidence>
<comment type="caution">
    <text evidence="1">The sequence shown here is derived from an EMBL/GenBank/DDBJ whole genome shotgun (WGS) entry which is preliminary data.</text>
</comment>
<proteinExistence type="predicted"/>
<protein>
    <submittedName>
        <fullName evidence="1">Aminopeptidase</fullName>
    </submittedName>
</protein>
<accession>A0A765T8K8</accession>
<name>A0A765T8K8_ECOLX</name>
<reference evidence="1" key="2">
    <citation type="submission" date="2020-02" db="EMBL/GenBank/DDBJ databases">
        <authorList>
            <consortium name="NCBI Pathogen Detection Project"/>
        </authorList>
    </citation>
    <scope>NUCLEOTIDE SEQUENCE</scope>
    <source>
        <strain evidence="1">1839</strain>
    </source>
</reference>
<sequence length="207" mass="24767">MNNCKRFQQIEDNCREIISLDMWYELPEFIFWSIADVMDGSNDEFAMNVYKNIENKFLKILLHTPILVSIVESLQSNSIVKHITKLCEREESFDEFLLSDIESCPFINYEDNNSKTAESFNKSYNELKNIVKSSREHIYNEKSIFDDLDKMQKFLEGNKYEYFTYVRAYWLSLYFCDISQRVIDKDKLSHYQNELSILLPNVILYNE</sequence>
<keyword evidence="1" id="KW-0378">Hydrolase</keyword>
<dbReference type="AlphaFoldDB" id="A0A765T8K8"/>
<dbReference type="EMBL" id="DAAYTU010000008">
    <property type="protein sequence ID" value="HAG5770014.1"/>
    <property type="molecule type" value="Genomic_DNA"/>
</dbReference>
<dbReference type="GO" id="GO:0004177">
    <property type="term" value="F:aminopeptidase activity"/>
    <property type="evidence" value="ECO:0007669"/>
    <property type="project" value="UniProtKB-KW"/>
</dbReference>